<reference evidence="1 2" key="1">
    <citation type="submission" date="2018-10" db="EMBL/GenBank/DDBJ databases">
        <title>Sequencing the genomes of 1000 actinobacteria strains.</title>
        <authorList>
            <person name="Klenk H.-P."/>
        </authorList>
    </citation>
    <scope>NUCLEOTIDE SEQUENCE [LARGE SCALE GENOMIC DNA]</scope>
    <source>
        <strain evidence="1 2">DSM 45175</strain>
    </source>
</reference>
<dbReference type="AlphaFoldDB" id="A0A495JKW0"/>
<proteinExistence type="predicted"/>
<organism evidence="1 2">
    <name type="scientific">Micromonospora pisi</name>
    <dbReference type="NCBI Taxonomy" id="589240"/>
    <lineage>
        <taxon>Bacteria</taxon>
        <taxon>Bacillati</taxon>
        <taxon>Actinomycetota</taxon>
        <taxon>Actinomycetes</taxon>
        <taxon>Micromonosporales</taxon>
        <taxon>Micromonosporaceae</taxon>
        <taxon>Micromonospora</taxon>
    </lineage>
</organism>
<name>A0A495JKW0_9ACTN</name>
<comment type="caution">
    <text evidence="1">The sequence shown here is derived from an EMBL/GenBank/DDBJ whole genome shotgun (WGS) entry which is preliminary data.</text>
</comment>
<dbReference type="Proteomes" id="UP000277671">
    <property type="component" value="Unassembled WGS sequence"/>
</dbReference>
<dbReference type="EMBL" id="RBKT01000001">
    <property type="protein sequence ID" value="RKR89471.1"/>
    <property type="molecule type" value="Genomic_DNA"/>
</dbReference>
<gene>
    <name evidence="1" type="ORF">BDK92_3822</name>
</gene>
<accession>A0A495JKW0</accession>
<evidence type="ECO:0000313" key="2">
    <source>
        <dbReference type="Proteomes" id="UP000277671"/>
    </source>
</evidence>
<protein>
    <submittedName>
        <fullName evidence="1">Uncharacterized protein</fullName>
    </submittedName>
</protein>
<sequence>MIRYEPVPLPIGAADTSNTEIATSVHRWISARPMRDLVAAFDGTLPAPDTATGVLLSWLDRFSAEHWDFRRRYGQVERDEVPPPRCTAPTTDLIHATVTALGLVQPVRPAARRYHHLLVLGGLAPACLQRTGYAAQLVRTGVVEVGEVAALGSFRPLRPTEFVRSDLDGCGYEVDAMSVGIRAGFGCDEPVESRSSAEVGTPGSWAVRGYRAPDGLPLRVLAAPSGEPASRRANTADTYHFWARQVRLNPGDRVLVVTSPSYVPFQHCDAVRMLRLGYGCAVETVGFDTAQLTGVPPMPTLAPDRYLQEVRSAIRSMDSLYRALTPTTGG</sequence>
<evidence type="ECO:0000313" key="1">
    <source>
        <dbReference type="EMBL" id="RKR89471.1"/>
    </source>
</evidence>
<keyword evidence="2" id="KW-1185">Reference proteome</keyword>